<evidence type="ECO:0000313" key="2">
    <source>
        <dbReference type="EMBL" id="SFJ38109.1"/>
    </source>
</evidence>
<reference evidence="3" key="1">
    <citation type="submission" date="2016-10" db="EMBL/GenBank/DDBJ databases">
        <authorList>
            <person name="Varghese N."/>
            <person name="Submissions S."/>
        </authorList>
    </citation>
    <scope>NUCLEOTIDE SEQUENCE [LARGE SCALE GENOMIC DNA]</scope>
    <source>
        <strain evidence="3">CGMCC 4.2126</strain>
    </source>
</reference>
<dbReference type="Gene3D" id="3.40.630.30">
    <property type="match status" value="2"/>
</dbReference>
<dbReference type="PANTHER" id="PTHR43441:SF10">
    <property type="entry name" value="ACETYLTRANSFERASE"/>
    <property type="match status" value="1"/>
</dbReference>
<protein>
    <submittedName>
        <fullName evidence="2">Protein N-acetyltransferase, RimJ/RimL family</fullName>
    </submittedName>
</protein>
<keyword evidence="3" id="KW-1185">Reference proteome</keyword>
<evidence type="ECO:0000313" key="3">
    <source>
        <dbReference type="Proteomes" id="UP000199111"/>
    </source>
</evidence>
<gene>
    <name evidence="2" type="ORF">SAMN05216275_108181</name>
</gene>
<dbReference type="GeneID" id="96298710"/>
<dbReference type="InterPro" id="IPR051908">
    <property type="entry name" value="Ribosomal_N-acetyltransferase"/>
</dbReference>
<dbReference type="GO" id="GO:0005737">
    <property type="term" value="C:cytoplasm"/>
    <property type="evidence" value="ECO:0007669"/>
    <property type="project" value="TreeGrafter"/>
</dbReference>
<dbReference type="SUPFAM" id="SSF55729">
    <property type="entry name" value="Acyl-CoA N-acyltransferases (Nat)"/>
    <property type="match status" value="2"/>
</dbReference>
<dbReference type="AlphaFoldDB" id="A0A1I3QXB1"/>
<feature type="domain" description="N-acetyltransferase" evidence="1">
    <location>
        <begin position="7"/>
        <end position="170"/>
    </location>
</feature>
<organism evidence="2 3">
    <name type="scientific">Streptosporangium canum</name>
    <dbReference type="NCBI Taxonomy" id="324952"/>
    <lineage>
        <taxon>Bacteria</taxon>
        <taxon>Bacillati</taxon>
        <taxon>Actinomycetota</taxon>
        <taxon>Actinomycetes</taxon>
        <taxon>Streptosporangiales</taxon>
        <taxon>Streptosporangiaceae</taxon>
        <taxon>Streptosporangium</taxon>
    </lineage>
</organism>
<dbReference type="GO" id="GO:0008999">
    <property type="term" value="F:protein-N-terminal-alanine acetyltransferase activity"/>
    <property type="evidence" value="ECO:0007669"/>
    <property type="project" value="TreeGrafter"/>
</dbReference>
<dbReference type="RefSeq" id="WP_245789317.1">
    <property type="nucleotide sequence ID" value="NZ_FOQY01000008.1"/>
</dbReference>
<dbReference type="InterPro" id="IPR016181">
    <property type="entry name" value="Acyl_CoA_acyltransferase"/>
</dbReference>
<sequence>MIPAGPIVLRALGTDDVEPIARACSDPEITRFIPTVPVPYTRDEALHYLKVAERLWESGGASFAVADAGTGEWLGNIGLKALDPRGNGEIGYLIAPWARGRGVATTAARALTEWAFAHGVRRMELLAAVENLASQRVALAAGFRREGVQRSAEDRRDGTRGDLVSFARLPEDSGDRVQPYMPGFPGGSLSDGVVRLAPLNLADADDYHALQNLPEVVAHSVPPQAPDPAESEESCREAGMRWLAGDRVEVAVRDARTGAFAGHIQLTSIIPPLGQAMTGYSTLPEFRGRGFTARAVVLLVEWAFEHTPLARIIAGTSPDNVASHRVLERAGFTRGPLVHGMLPGPDGTRLDDQQWYRLRPGA</sequence>
<feature type="domain" description="N-acetyltransferase" evidence="1">
    <location>
        <begin position="199"/>
        <end position="351"/>
    </location>
</feature>
<evidence type="ECO:0000259" key="1">
    <source>
        <dbReference type="PROSITE" id="PS51186"/>
    </source>
</evidence>
<dbReference type="PANTHER" id="PTHR43441">
    <property type="entry name" value="RIBOSOMAL-PROTEIN-SERINE ACETYLTRANSFERASE"/>
    <property type="match status" value="1"/>
</dbReference>
<dbReference type="GO" id="GO:1990189">
    <property type="term" value="F:protein N-terminal-serine acetyltransferase activity"/>
    <property type="evidence" value="ECO:0007669"/>
    <property type="project" value="TreeGrafter"/>
</dbReference>
<accession>A0A1I3QXB1</accession>
<proteinExistence type="predicted"/>
<keyword evidence="2" id="KW-0808">Transferase</keyword>
<name>A0A1I3QXB1_9ACTN</name>
<dbReference type="PROSITE" id="PS51186">
    <property type="entry name" value="GNAT"/>
    <property type="match status" value="2"/>
</dbReference>
<dbReference type="Pfam" id="PF13302">
    <property type="entry name" value="Acetyltransf_3"/>
    <property type="match status" value="2"/>
</dbReference>
<dbReference type="Proteomes" id="UP000199111">
    <property type="component" value="Unassembled WGS sequence"/>
</dbReference>
<dbReference type="EMBL" id="FOQY01000008">
    <property type="protein sequence ID" value="SFJ38109.1"/>
    <property type="molecule type" value="Genomic_DNA"/>
</dbReference>
<dbReference type="CDD" id="cd04301">
    <property type="entry name" value="NAT_SF"/>
    <property type="match status" value="1"/>
</dbReference>
<dbReference type="InterPro" id="IPR000182">
    <property type="entry name" value="GNAT_dom"/>
</dbReference>